<dbReference type="GO" id="GO:0016020">
    <property type="term" value="C:membrane"/>
    <property type="evidence" value="ECO:0007669"/>
    <property type="project" value="UniProtKB-SubCell"/>
</dbReference>
<keyword evidence="3 4" id="KW-0472">Membrane</keyword>
<keyword evidence="2 4" id="KW-1133">Transmembrane helix</keyword>
<comment type="similarity">
    <text evidence="4">Belongs to the AIM11 family.</text>
</comment>
<dbReference type="EMBL" id="BTGD01000010">
    <property type="protein sequence ID" value="GMM56776.1"/>
    <property type="molecule type" value="Genomic_DNA"/>
</dbReference>
<comment type="caution">
    <text evidence="5">The sequence shown here is derived from an EMBL/GenBank/DDBJ whole genome shotgun (WGS) entry which is preliminary data.</text>
</comment>
<gene>
    <name evidence="4" type="primary">AIM11</name>
    <name evidence="5" type="ORF">DAKH74_033920</name>
</gene>
<protein>
    <recommendedName>
        <fullName evidence="4">Altered inheritance of mitochondria protein 11</fullName>
    </recommendedName>
</protein>
<dbReference type="AlphaFoldDB" id="A0AAV5RZC7"/>
<keyword evidence="1 4" id="KW-0812">Transmembrane</keyword>
<evidence type="ECO:0000313" key="5">
    <source>
        <dbReference type="EMBL" id="GMM56776.1"/>
    </source>
</evidence>
<accession>A0AAV5RZC7</accession>
<dbReference type="InterPro" id="IPR038814">
    <property type="entry name" value="AIM11"/>
</dbReference>
<keyword evidence="6" id="KW-1185">Reference proteome</keyword>
<sequence>MSQDAEAYKARRKQQMLRFFGGTLLTLVSFRVLLKQLSTPKYIPKMFQQNVKRAPITVKNSVGASLVGTLGVTAGGLLMLATGYCWTADISSLGEFQAQFQADAQAQADAIAQE</sequence>
<name>A0AAV5RZC7_MAUHU</name>
<evidence type="ECO:0000313" key="6">
    <source>
        <dbReference type="Proteomes" id="UP001377567"/>
    </source>
</evidence>
<dbReference type="Proteomes" id="UP001377567">
    <property type="component" value="Unassembled WGS sequence"/>
</dbReference>
<feature type="transmembrane region" description="Helical" evidence="4">
    <location>
        <begin position="16"/>
        <end position="34"/>
    </location>
</feature>
<evidence type="ECO:0000256" key="3">
    <source>
        <dbReference type="ARBA" id="ARBA00023136"/>
    </source>
</evidence>
<evidence type="ECO:0000256" key="1">
    <source>
        <dbReference type="ARBA" id="ARBA00022692"/>
    </source>
</evidence>
<organism evidence="5 6">
    <name type="scientific">Maudiozyma humilis</name>
    <name type="common">Sour dough yeast</name>
    <name type="synonym">Kazachstania humilis</name>
    <dbReference type="NCBI Taxonomy" id="51915"/>
    <lineage>
        <taxon>Eukaryota</taxon>
        <taxon>Fungi</taxon>
        <taxon>Dikarya</taxon>
        <taxon>Ascomycota</taxon>
        <taxon>Saccharomycotina</taxon>
        <taxon>Saccharomycetes</taxon>
        <taxon>Saccharomycetales</taxon>
        <taxon>Saccharomycetaceae</taxon>
        <taxon>Maudiozyma</taxon>
    </lineage>
</organism>
<proteinExistence type="inferred from homology"/>
<dbReference type="PANTHER" id="PTHR39136">
    <property type="entry name" value="ALTERED INHERITANCE OF MITOCHONDRIA PROTEIN 11"/>
    <property type="match status" value="1"/>
</dbReference>
<evidence type="ECO:0000256" key="2">
    <source>
        <dbReference type="ARBA" id="ARBA00022989"/>
    </source>
</evidence>
<reference evidence="5 6" key="1">
    <citation type="journal article" date="2023" name="Elife">
        <title>Identification of key yeast species and microbe-microbe interactions impacting larval growth of Drosophila in the wild.</title>
        <authorList>
            <person name="Mure A."/>
            <person name="Sugiura Y."/>
            <person name="Maeda R."/>
            <person name="Honda K."/>
            <person name="Sakurai N."/>
            <person name="Takahashi Y."/>
            <person name="Watada M."/>
            <person name="Katoh T."/>
            <person name="Gotoh A."/>
            <person name="Gotoh Y."/>
            <person name="Taniguchi I."/>
            <person name="Nakamura K."/>
            <person name="Hayashi T."/>
            <person name="Katayama T."/>
            <person name="Uemura T."/>
            <person name="Hattori Y."/>
        </authorList>
    </citation>
    <scope>NUCLEOTIDE SEQUENCE [LARGE SCALE GENOMIC DNA]</scope>
    <source>
        <strain evidence="5 6">KH-74</strain>
    </source>
</reference>
<feature type="transmembrane region" description="Helical" evidence="4">
    <location>
        <begin position="62"/>
        <end position="86"/>
    </location>
</feature>
<comment type="subcellular location">
    <subcellularLocation>
        <location evidence="4">Membrane</location>
        <topology evidence="4">Multi-pass membrane protein</topology>
    </subcellularLocation>
</comment>
<dbReference type="GO" id="GO:0005739">
    <property type="term" value="C:mitochondrion"/>
    <property type="evidence" value="ECO:0007669"/>
    <property type="project" value="TreeGrafter"/>
</dbReference>
<evidence type="ECO:0000256" key="4">
    <source>
        <dbReference type="RuleBase" id="RU367098"/>
    </source>
</evidence>
<dbReference type="PANTHER" id="PTHR39136:SF1">
    <property type="entry name" value="ALTERED INHERITANCE OF MITOCHONDRIA PROTEIN 11"/>
    <property type="match status" value="1"/>
</dbReference>